<sequence length="118" mass="11739">SPADQQVSGAEVTGKTCTDPSIAFDTHDTNVALLGICGGIAGAIQKCGGALASTPGQSGTSKFSLEVTQEGSTINVSKGRWERCVKGAQLTCPKGAFESTCVGGASPSGDVKFSLTAA</sequence>
<reference evidence="1" key="1">
    <citation type="journal article" date="2020" name="Stud. Mycol.">
        <title>101 Dothideomycetes genomes: a test case for predicting lifestyles and emergence of pathogens.</title>
        <authorList>
            <person name="Haridas S."/>
            <person name="Albert R."/>
            <person name="Binder M."/>
            <person name="Bloem J."/>
            <person name="Labutti K."/>
            <person name="Salamov A."/>
            <person name="Andreopoulos B."/>
            <person name="Baker S."/>
            <person name="Barry K."/>
            <person name="Bills G."/>
            <person name="Bluhm B."/>
            <person name="Cannon C."/>
            <person name="Castanera R."/>
            <person name="Culley D."/>
            <person name="Daum C."/>
            <person name="Ezra D."/>
            <person name="Gonzalez J."/>
            <person name="Henrissat B."/>
            <person name="Kuo A."/>
            <person name="Liang C."/>
            <person name="Lipzen A."/>
            <person name="Lutzoni F."/>
            <person name="Magnuson J."/>
            <person name="Mondo S."/>
            <person name="Nolan M."/>
            <person name="Ohm R."/>
            <person name="Pangilinan J."/>
            <person name="Park H.-J."/>
            <person name="Ramirez L."/>
            <person name="Alfaro M."/>
            <person name="Sun H."/>
            <person name="Tritt A."/>
            <person name="Yoshinaga Y."/>
            <person name="Zwiers L.-H."/>
            <person name="Turgeon B."/>
            <person name="Goodwin S."/>
            <person name="Spatafora J."/>
            <person name="Crous P."/>
            <person name="Grigoriev I."/>
        </authorList>
    </citation>
    <scope>NUCLEOTIDE SEQUENCE</scope>
    <source>
        <strain evidence="1">CBS 675.92</strain>
    </source>
</reference>
<dbReference type="OrthoDB" id="2097653at2759"/>
<dbReference type="EMBL" id="ML976989">
    <property type="protein sequence ID" value="KAF1957512.1"/>
    <property type="molecule type" value="Genomic_DNA"/>
</dbReference>
<keyword evidence="2" id="KW-1185">Reference proteome</keyword>
<organism evidence="1 2">
    <name type="scientific">Byssothecium circinans</name>
    <dbReference type="NCBI Taxonomy" id="147558"/>
    <lineage>
        <taxon>Eukaryota</taxon>
        <taxon>Fungi</taxon>
        <taxon>Dikarya</taxon>
        <taxon>Ascomycota</taxon>
        <taxon>Pezizomycotina</taxon>
        <taxon>Dothideomycetes</taxon>
        <taxon>Pleosporomycetidae</taxon>
        <taxon>Pleosporales</taxon>
        <taxon>Massarineae</taxon>
        <taxon>Massarinaceae</taxon>
        <taxon>Byssothecium</taxon>
    </lineage>
</organism>
<accession>A0A6A5U0Y5</accession>
<dbReference type="AlphaFoldDB" id="A0A6A5U0Y5"/>
<dbReference type="Proteomes" id="UP000800035">
    <property type="component" value="Unassembled WGS sequence"/>
</dbReference>
<name>A0A6A5U0Y5_9PLEO</name>
<evidence type="ECO:0000313" key="2">
    <source>
        <dbReference type="Proteomes" id="UP000800035"/>
    </source>
</evidence>
<evidence type="ECO:0000313" key="1">
    <source>
        <dbReference type="EMBL" id="KAF1957512.1"/>
    </source>
</evidence>
<feature type="non-terminal residue" evidence="1">
    <location>
        <position position="1"/>
    </location>
</feature>
<gene>
    <name evidence="1" type="ORF">CC80DRAFT_411221</name>
</gene>
<proteinExistence type="predicted"/>
<protein>
    <submittedName>
        <fullName evidence="1">Uncharacterized protein</fullName>
    </submittedName>
</protein>